<dbReference type="Pfam" id="PF08291">
    <property type="entry name" value="Peptidase_M15_3"/>
    <property type="match status" value="1"/>
</dbReference>
<feature type="domain" description="Peptidase M15A C-terminal" evidence="3">
    <location>
        <begin position="101"/>
        <end position="176"/>
    </location>
</feature>
<evidence type="ECO:0000256" key="1">
    <source>
        <dbReference type="SAM" id="MobiDB-lite"/>
    </source>
</evidence>
<dbReference type="EMBL" id="MFKW01000008">
    <property type="protein sequence ID" value="OGG51944.1"/>
    <property type="molecule type" value="Genomic_DNA"/>
</dbReference>
<feature type="chain" id="PRO_5009523567" description="Peptidase M15A C-terminal domain-containing protein" evidence="2">
    <location>
        <begin position="26"/>
        <end position="426"/>
    </location>
</feature>
<dbReference type="InterPro" id="IPR013230">
    <property type="entry name" value="Peptidase_M15A_C"/>
</dbReference>
<evidence type="ECO:0000259" key="3">
    <source>
        <dbReference type="Pfam" id="PF08291"/>
    </source>
</evidence>
<name>A0A1F6CS21_9BACT</name>
<gene>
    <name evidence="4" type="ORF">A2704_00225</name>
</gene>
<dbReference type="SUPFAM" id="SSF55166">
    <property type="entry name" value="Hedgehog/DD-peptidase"/>
    <property type="match status" value="1"/>
</dbReference>
<feature type="compositionally biased region" description="Pro residues" evidence="1">
    <location>
        <begin position="235"/>
        <end position="263"/>
    </location>
</feature>
<dbReference type="Gene3D" id="3.30.1380.10">
    <property type="match status" value="1"/>
</dbReference>
<protein>
    <recommendedName>
        <fullName evidence="3">Peptidase M15A C-terminal domain-containing protein</fullName>
    </recommendedName>
</protein>
<reference evidence="4 5" key="1">
    <citation type="journal article" date="2016" name="Nat. Commun.">
        <title>Thousands of microbial genomes shed light on interconnected biogeochemical processes in an aquifer system.</title>
        <authorList>
            <person name="Anantharaman K."/>
            <person name="Brown C.T."/>
            <person name="Hug L.A."/>
            <person name="Sharon I."/>
            <person name="Castelle C.J."/>
            <person name="Probst A.J."/>
            <person name="Thomas B.C."/>
            <person name="Singh A."/>
            <person name="Wilkins M.J."/>
            <person name="Karaoz U."/>
            <person name="Brodie E.L."/>
            <person name="Williams K.H."/>
            <person name="Hubbard S.S."/>
            <person name="Banfield J.F."/>
        </authorList>
    </citation>
    <scope>NUCLEOTIDE SEQUENCE [LARGE SCALE GENOMIC DNA]</scope>
</reference>
<feature type="region of interest" description="Disordered" evidence="1">
    <location>
        <begin position="230"/>
        <end position="307"/>
    </location>
</feature>
<evidence type="ECO:0000313" key="4">
    <source>
        <dbReference type="EMBL" id="OGG51944.1"/>
    </source>
</evidence>
<organism evidence="4 5">
    <name type="scientific">Candidatus Kaiserbacteria bacterium RIFCSPHIGHO2_01_FULL_54_36b</name>
    <dbReference type="NCBI Taxonomy" id="1798483"/>
    <lineage>
        <taxon>Bacteria</taxon>
        <taxon>Candidatus Kaiseribacteriota</taxon>
    </lineage>
</organism>
<keyword evidence="2" id="KW-0732">Signal</keyword>
<dbReference type="AlphaFoldDB" id="A0A1F6CS21"/>
<proteinExistence type="predicted"/>
<feature type="signal peptide" evidence="2">
    <location>
        <begin position="1"/>
        <end position="25"/>
    </location>
</feature>
<evidence type="ECO:0000313" key="5">
    <source>
        <dbReference type="Proteomes" id="UP000176445"/>
    </source>
</evidence>
<accession>A0A1F6CS21</accession>
<dbReference type="InterPro" id="IPR009045">
    <property type="entry name" value="Zn_M74/Hedgehog-like"/>
</dbReference>
<evidence type="ECO:0000256" key="2">
    <source>
        <dbReference type="SAM" id="SignalP"/>
    </source>
</evidence>
<comment type="caution">
    <text evidence="4">The sequence shown here is derived from an EMBL/GenBank/DDBJ whole genome shotgun (WGS) entry which is preliminary data.</text>
</comment>
<feature type="compositionally biased region" description="Low complexity" evidence="1">
    <location>
        <begin position="289"/>
        <end position="307"/>
    </location>
</feature>
<dbReference type="Proteomes" id="UP000176445">
    <property type="component" value="Unassembled WGS sequence"/>
</dbReference>
<sequence>MLLKTFVLFAFPLALLTFAPLATEAAGPCADGSSGHIATPAEVTAGALPGRPVCASDAAAGFTNDAGQAKEYLNSLPNKCVGGCQAPPDRAHINKLNNAFAICAAGFFKAYTQRYGQVSISSAYRDGPSGENARAGGVPGSNHTIGVAIDVNPANGNYQTMWGFAKANPQFGVCFPHEGNDRPHMVLGGIGGREGAMCAAKGVTKPCNGLSFVPSPASNTPPTLSDQIRRALGMQPPPPPQPPMAPQPQLPPQPQSQPQPTLPAQPTLPGQPTIPSEYPQIKPVSDLINTNTNTSNNTNTNTKSTSTATSTWDLIDAYLNPVSDFIDIGKAVDIALNPDTSDATALEPGQGPSTIGATGTLAISPSINAPQTFISNDLAKNPFASNATGQNTFVLQVLETMKRTLLLALEYLKPFGGRTPVQGYGE</sequence>